<dbReference type="AlphaFoldDB" id="A0A2V2YYC9"/>
<gene>
    <name evidence="1" type="ORF">DFQ01_102246</name>
</gene>
<reference evidence="1 2" key="1">
    <citation type="submission" date="2018-05" db="EMBL/GenBank/DDBJ databases">
        <title>Genomic Encyclopedia of Type Strains, Phase III (KMG-III): the genomes of soil and plant-associated and newly described type strains.</title>
        <authorList>
            <person name="Whitman W."/>
        </authorList>
    </citation>
    <scope>NUCLEOTIDE SEQUENCE [LARGE SCALE GENOMIC DNA]</scope>
    <source>
        <strain evidence="1 2">CECT 5696</strain>
    </source>
</reference>
<comment type="caution">
    <text evidence="1">The sequence shown here is derived from an EMBL/GenBank/DDBJ whole genome shotgun (WGS) entry which is preliminary data.</text>
</comment>
<accession>A0A2V2YYC9</accession>
<evidence type="ECO:0008006" key="3">
    <source>
        <dbReference type="Google" id="ProtNLM"/>
    </source>
</evidence>
<name>A0A2V2YYC9_9BACL</name>
<dbReference type="EMBL" id="QGTQ01000002">
    <property type="protein sequence ID" value="PWW07354.1"/>
    <property type="molecule type" value="Genomic_DNA"/>
</dbReference>
<organism evidence="1 2">
    <name type="scientific">Paenibacillus cellulosilyticus</name>
    <dbReference type="NCBI Taxonomy" id="375489"/>
    <lineage>
        <taxon>Bacteria</taxon>
        <taxon>Bacillati</taxon>
        <taxon>Bacillota</taxon>
        <taxon>Bacilli</taxon>
        <taxon>Bacillales</taxon>
        <taxon>Paenibacillaceae</taxon>
        <taxon>Paenibacillus</taxon>
    </lineage>
</organism>
<evidence type="ECO:0000313" key="1">
    <source>
        <dbReference type="EMBL" id="PWW07354.1"/>
    </source>
</evidence>
<dbReference type="Proteomes" id="UP000246635">
    <property type="component" value="Unassembled WGS sequence"/>
</dbReference>
<dbReference type="OrthoDB" id="2624347at2"/>
<keyword evidence="2" id="KW-1185">Reference proteome</keyword>
<proteinExistence type="predicted"/>
<dbReference type="RefSeq" id="WP_110042603.1">
    <property type="nucleotide sequence ID" value="NZ_CP054612.1"/>
</dbReference>
<evidence type="ECO:0000313" key="2">
    <source>
        <dbReference type="Proteomes" id="UP000246635"/>
    </source>
</evidence>
<sequence length="93" mass="10385">MGDSVDALIEHVSHTTRQVARVLEAQRHVAVRMAQMVHALPDEDPEFGGFAGLLDQASGVTKSVIAYLFSVAELQEMMAEHMYHVIMEMEDEE</sequence>
<protein>
    <recommendedName>
        <fullName evidence="3">Nucleoside-diphosphate sugar epimerase</fullName>
    </recommendedName>
</protein>